<reference evidence="2" key="1">
    <citation type="submission" date="2020-06" db="EMBL/GenBank/DDBJ databases">
        <title>WGS assembly of Ceratodon purpureus strain R40.</title>
        <authorList>
            <person name="Carey S.B."/>
            <person name="Jenkins J."/>
            <person name="Shu S."/>
            <person name="Lovell J.T."/>
            <person name="Sreedasyam A."/>
            <person name="Maumus F."/>
            <person name="Tiley G.P."/>
            <person name="Fernandez-Pozo N."/>
            <person name="Barry K."/>
            <person name="Chen C."/>
            <person name="Wang M."/>
            <person name="Lipzen A."/>
            <person name="Daum C."/>
            <person name="Saski C.A."/>
            <person name="Payton A.C."/>
            <person name="Mcbreen J.C."/>
            <person name="Conrad R.E."/>
            <person name="Kollar L.M."/>
            <person name="Olsson S."/>
            <person name="Huttunen S."/>
            <person name="Landis J.B."/>
            <person name="Wickett N.J."/>
            <person name="Johnson M.G."/>
            <person name="Rensing S.A."/>
            <person name="Grimwood J."/>
            <person name="Schmutz J."/>
            <person name="Mcdaniel S.F."/>
        </authorList>
    </citation>
    <scope>NUCLEOTIDE SEQUENCE</scope>
    <source>
        <strain evidence="2">R40</strain>
    </source>
</reference>
<evidence type="ECO:0000313" key="3">
    <source>
        <dbReference type="Proteomes" id="UP000822688"/>
    </source>
</evidence>
<dbReference type="Proteomes" id="UP000822688">
    <property type="component" value="Chromosome 12"/>
</dbReference>
<dbReference type="EMBL" id="CM026433">
    <property type="protein sequence ID" value="KAG0555437.1"/>
    <property type="molecule type" value="Genomic_DNA"/>
</dbReference>
<proteinExistence type="predicted"/>
<comment type="caution">
    <text evidence="2">The sequence shown here is derived from an EMBL/GenBank/DDBJ whole genome shotgun (WGS) entry which is preliminary data.</text>
</comment>
<accession>A0A8T0GAE6</accession>
<feature type="region of interest" description="Disordered" evidence="1">
    <location>
        <begin position="32"/>
        <end position="84"/>
    </location>
</feature>
<evidence type="ECO:0000256" key="1">
    <source>
        <dbReference type="SAM" id="MobiDB-lite"/>
    </source>
</evidence>
<protein>
    <submittedName>
        <fullName evidence="2">Uncharacterized protein</fullName>
    </submittedName>
</protein>
<evidence type="ECO:0000313" key="2">
    <source>
        <dbReference type="EMBL" id="KAG0555437.1"/>
    </source>
</evidence>
<sequence>MHFPSRFNALAKKQTHWLFRTTYRHARSQQTLADGKNHYGNASFTSRPGCENSGEKIDFPSNSPVTVRPIGTRRPAAFKRGASS</sequence>
<gene>
    <name evidence="2" type="ORF">KC19_12G169100</name>
</gene>
<keyword evidence="3" id="KW-1185">Reference proteome</keyword>
<organism evidence="2 3">
    <name type="scientific">Ceratodon purpureus</name>
    <name type="common">Fire moss</name>
    <name type="synonym">Dicranum purpureum</name>
    <dbReference type="NCBI Taxonomy" id="3225"/>
    <lineage>
        <taxon>Eukaryota</taxon>
        <taxon>Viridiplantae</taxon>
        <taxon>Streptophyta</taxon>
        <taxon>Embryophyta</taxon>
        <taxon>Bryophyta</taxon>
        <taxon>Bryophytina</taxon>
        <taxon>Bryopsida</taxon>
        <taxon>Dicranidae</taxon>
        <taxon>Pseudoditrichales</taxon>
        <taxon>Ditrichaceae</taxon>
        <taxon>Ceratodon</taxon>
    </lineage>
</organism>
<dbReference type="AlphaFoldDB" id="A0A8T0GAE6"/>
<name>A0A8T0GAE6_CERPU</name>